<accession>A0A4C1V9Y3</accession>
<reference evidence="2 3" key="1">
    <citation type="journal article" date="2019" name="Commun. Biol.">
        <title>The bagworm genome reveals a unique fibroin gene that provides high tensile strength.</title>
        <authorList>
            <person name="Kono N."/>
            <person name="Nakamura H."/>
            <person name="Ohtoshi R."/>
            <person name="Tomita M."/>
            <person name="Numata K."/>
            <person name="Arakawa K."/>
        </authorList>
    </citation>
    <scope>NUCLEOTIDE SEQUENCE [LARGE SCALE GENOMIC DNA]</scope>
</reference>
<proteinExistence type="predicted"/>
<evidence type="ECO:0000313" key="3">
    <source>
        <dbReference type="Proteomes" id="UP000299102"/>
    </source>
</evidence>
<evidence type="ECO:0000313" key="2">
    <source>
        <dbReference type="EMBL" id="GBP35543.1"/>
    </source>
</evidence>
<feature type="compositionally biased region" description="Gly residues" evidence="1">
    <location>
        <begin position="52"/>
        <end position="72"/>
    </location>
</feature>
<protein>
    <submittedName>
        <fullName evidence="2">Uncharacterized protein</fullName>
    </submittedName>
</protein>
<dbReference type="Proteomes" id="UP000299102">
    <property type="component" value="Unassembled WGS sequence"/>
</dbReference>
<name>A0A4C1V9Y3_EUMVA</name>
<feature type="region of interest" description="Disordered" evidence="1">
    <location>
        <begin position="50"/>
        <end position="72"/>
    </location>
</feature>
<comment type="caution">
    <text evidence="2">The sequence shown here is derived from an EMBL/GenBank/DDBJ whole genome shotgun (WGS) entry which is preliminary data.</text>
</comment>
<keyword evidence="3" id="KW-1185">Reference proteome</keyword>
<dbReference type="AlphaFoldDB" id="A0A4C1V9Y3"/>
<dbReference type="EMBL" id="BGZK01000305">
    <property type="protein sequence ID" value="GBP35543.1"/>
    <property type="molecule type" value="Genomic_DNA"/>
</dbReference>
<gene>
    <name evidence="2" type="ORF">EVAR_17404_1</name>
</gene>
<sequence length="72" mass="7467">MILKFYFPGSHRFASLVKALPLLSRQSDKRTNSDQRGPVLKRGCLSPANLVGGPGAASGGPARGGVGGLFVE</sequence>
<evidence type="ECO:0000256" key="1">
    <source>
        <dbReference type="SAM" id="MobiDB-lite"/>
    </source>
</evidence>
<organism evidence="2 3">
    <name type="scientific">Eumeta variegata</name>
    <name type="common">Bagworm moth</name>
    <name type="synonym">Eumeta japonica</name>
    <dbReference type="NCBI Taxonomy" id="151549"/>
    <lineage>
        <taxon>Eukaryota</taxon>
        <taxon>Metazoa</taxon>
        <taxon>Ecdysozoa</taxon>
        <taxon>Arthropoda</taxon>
        <taxon>Hexapoda</taxon>
        <taxon>Insecta</taxon>
        <taxon>Pterygota</taxon>
        <taxon>Neoptera</taxon>
        <taxon>Endopterygota</taxon>
        <taxon>Lepidoptera</taxon>
        <taxon>Glossata</taxon>
        <taxon>Ditrysia</taxon>
        <taxon>Tineoidea</taxon>
        <taxon>Psychidae</taxon>
        <taxon>Oiketicinae</taxon>
        <taxon>Eumeta</taxon>
    </lineage>
</organism>